<dbReference type="SUPFAM" id="SSF53335">
    <property type="entry name" value="S-adenosyl-L-methionine-dependent methyltransferases"/>
    <property type="match status" value="1"/>
</dbReference>
<dbReference type="Gene3D" id="3.40.50.150">
    <property type="entry name" value="Vaccinia Virus protein VP39"/>
    <property type="match status" value="1"/>
</dbReference>
<keyword evidence="2" id="KW-1185">Reference proteome</keyword>
<evidence type="ECO:0000313" key="1">
    <source>
        <dbReference type="EMBL" id="QDU87236.1"/>
    </source>
</evidence>
<protein>
    <submittedName>
        <fullName evidence="1">Mycinamicin III 3''-O-methyltransferase</fullName>
        <ecNumber evidence="1">2.1.1.237</ecNumber>
    </submittedName>
</protein>
<name>A0A518D707_9BACT</name>
<dbReference type="GO" id="GO:0032259">
    <property type="term" value="P:methylation"/>
    <property type="evidence" value="ECO:0007669"/>
    <property type="project" value="UniProtKB-KW"/>
</dbReference>
<gene>
    <name evidence="1" type="primary">mycF</name>
    <name evidence="1" type="ORF">Pla175_05930</name>
</gene>
<keyword evidence="1" id="KW-0489">Methyltransferase</keyword>
<dbReference type="OrthoDB" id="149130at2"/>
<dbReference type="GO" id="GO:0008168">
    <property type="term" value="F:methyltransferase activity"/>
    <property type="evidence" value="ECO:0007669"/>
    <property type="project" value="UniProtKB-KW"/>
</dbReference>
<dbReference type="InterPro" id="IPR008884">
    <property type="entry name" value="TylF_MeTrfase"/>
</dbReference>
<keyword evidence="1" id="KW-0808">Transferase</keyword>
<dbReference type="EMBL" id="CP036291">
    <property type="protein sequence ID" value="QDU87236.1"/>
    <property type="molecule type" value="Genomic_DNA"/>
</dbReference>
<accession>A0A518D707</accession>
<sequence length="251" mass="28028">MQKRLARSVNRLLNGLGCRIVPLKDAGFPPDMDAATVSAFEAVRPCTMTSIERVSALRDAIRYVSARGIEGDIAECGVFKGGSMMVAARLLQELNDIRTLHLFDTFEGMPPPSDVDREFNTRSAKDALASEDRATSDVWAVGPLDVVKKNMSSTGYPAERINYVQGLVEDTIPRQAPEKIALLRLDTDWYESTKHELEHLYPRLAEGGVLIIDDYGHWQGARKAVDEYFAQLDRPPLLCRIDYTARLCLKV</sequence>
<dbReference type="Proteomes" id="UP000317429">
    <property type="component" value="Chromosome"/>
</dbReference>
<dbReference type="InterPro" id="IPR029063">
    <property type="entry name" value="SAM-dependent_MTases_sf"/>
</dbReference>
<dbReference type="AlphaFoldDB" id="A0A518D707"/>
<dbReference type="PANTHER" id="PTHR40036:SF1">
    <property type="entry name" value="MACROCIN O-METHYLTRANSFERASE"/>
    <property type="match status" value="1"/>
</dbReference>
<dbReference type="KEGG" id="pnd:Pla175_05930"/>
<organism evidence="1 2">
    <name type="scientific">Pirellulimonas nuda</name>
    <dbReference type="NCBI Taxonomy" id="2528009"/>
    <lineage>
        <taxon>Bacteria</taxon>
        <taxon>Pseudomonadati</taxon>
        <taxon>Planctomycetota</taxon>
        <taxon>Planctomycetia</taxon>
        <taxon>Pirellulales</taxon>
        <taxon>Lacipirellulaceae</taxon>
        <taxon>Pirellulimonas</taxon>
    </lineage>
</organism>
<dbReference type="RefSeq" id="WP_145281189.1">
    <property type="nucleotide sequence ID" value="NZ_CP036291.1"/>
</dbReference>
<proteinExistence type="predicted"/>
<reference evidence="1 2" key="1">
    <citation type="submission" date="2019-02" db="EMBL/GenBank/DDBJ databases">
        <title>Deep-cultivation of Planctomycetes and their phenomic and genomic characterization uncovers novel biology.</title>
        <authorList>
            <person name="Wiegand S."/>
            <person name="Jogler M."/>
            <person name="Boedeker C."/>
            <person name="Pinto D."/>
            <person name="Vollmers J."/>
            <person name="Rivas-Marin E."/>
            <person name="Kohn T."/>
            <person name="Peeters S.H."/>
            <person name="Heuer A."/>
            <person name="Rast P."/>
            <person name="Oberbeckmann S."/>
            <person name="Bunk B."/>
            <person name="Jeske O."/>
            <person name="Meyerdierks A."/>
            <person name="Storesund J.E."/>
            <person name="Kallscheuer N."/>
            <person name="Luecker S."/>
            <person name="Lage O.M."/>
            <person name="Pohl T."/>
            <person name="Merkel B.J."/>
            <person name="Hornburger P."/>
            <person name="Mueller R.-W."/>
            <person name="Bruemmer F."/>
            <person name="Labrenz M."/>
            <person name="Spormann A.M."/>
            <person name="Op den Camp H."/>
            <person name="Overmann J."/>
            <person name="Amann R."/>
            <person name="Jetten M.S.M."/>
            <person name="Mascher T."/>
            <person name="Medema M.H."/>
            <person name="Devos D.P."/>
            <person name="Kaster A.-K."/>
            <person name="Ovreas L."/>
            <person name="Rohde M."/>
            <person name="Galperin M.Y."/>
            <person name="Jogler C."/>
        </authorList>
    </citation>
    <scope>NUCLEOTIDE SEQUENCE [LARGE SCALE GENOMIC DNA]</scope>
    <source>
        <strain evidence="1 2">Pla175</strain>
    </source>
</reference>
<evidence type="ECO:0000313" key="2">
    <source>
        <dbReference type="Proteomes" id="UP000317429"/>
    </source>
</evidence>
<dbReference type="Pfam" id="PF05711">
    <property type="entry name" value="TylF"/>
    <property type="match status" value="1"/>
</dbReference>
<dbReference type="EC" id="2.1.1.237" evidence="1"/>
<dbReference type="PANTHER" id="PTHR40036">
    <property type="entry name" value="MACROCIN O-METHYLTRANSFERASE"/>
    <property type="match status" value="1"/>
</dbReference>